<name>A0AAV7QDE7_PLEWA</name>
<proteinExistence type="predicted"/>
<keyword evidence="2" id="KW-1185">Reference proteome</keyword>
<gene>
    <name evidence="1" type="ORF">NDU88_003622</name>
</gene>
<dbReference type="PROSITE" id="PS51257">
    <property type="entry name" value="PROKAR_LIPOPROTEIN"/>
    <property type="match status" value="1"/>
</dbReference>
<comment type="caution">
    <text evidence="1">The sequence shown here is derived from an EMBL/GenBank/DDBJ whole genome shotgun (WGS) entry which is preliminary data.</text>
</comment>
<dbReference type="AlphaFoldDB" id="A0AAV7QDE7"/>
<accession>A0AAV7QDE7</accession>
<sequence>MLEARWGPLGSSVGTTHVASASCFPPFSAIKSAGHGGEHQLPQVLPGDGPQHNAWGSRYSFAGGVPSSLHTEAAALTFVVTFPSQRMEAYLPPGCDLLPLLEHRLYRGLCLDCATHRTRCCGGQGPSASSPLTPSIHPATQSLINFNLRRGLLGPLVSHTTAARLYDRARDSRRPVA</sequence>
<organism evidence="1 2">
    <name type="scientific">Pleurodeles waltl</name>
    <name type="common">Iberian ribbed newt</name>
    <dbReference type="NCBI Taxonomy" id="8319"/>
    <lineage>
        <taxon>Eukaryota</taxon>
        <taxon>Metazoa</taxon>
        <taxon>Chordata</taxon>
        <taxon>Craniata</taxon>
        <taxon>Vertebrata</taxon>
        <taxon>Euteleostomi</taxon>
        <taxon>Amphibia</taxon>
        <taxon>Batrachia</taxon>
        <taxon>Caudata</taxon>
        <taxon>Salamandroidea</taxon>
        <taxon>Salamandridae</taxon>
        <taxon>Pleurodelinae</taxon>
        <taxon>Pleurodeles</taxon>
    </lineage>
</organism>
<reference evidence="1" key="1">
    <citation type="journal article" date="2022" name="bioRxiv">
        <title>Sequencing and chromosome-scale assembly of the giantPleurodeles waltlgenome.</title>
        <authorList>
            <person name="Brown T."/>
            <person name="Elewa A."/>
            <person name="Iarovenko S."/>
            <person name="Subramanian E."/>
            <person name="Araus A.J."/>
            <person name="Petzold A."/>
            <person name="Susuki M."/>
            <person name="Suzuki K.-i.T."/>
            <person name="Hayashi T."/>
            <person name="Toyoda A."/>
            <person name="Oliveira C."/>
            <person name="Osipova E."/>
            <person name="Leigh N.D."/>
            <person name="Simon A."/>
            <person name="Yun M.H."/>
        </authorList>
    </citation>
    <scope>NUCLEOTIDE SEQUENCE</scope>
    <source>
        <strain evidence="1">20211129_DDA</strain>
        <tissue evidence="1">Liver</tissue>
    </source>
</reference>
<dbReference type="EMBL" id="JANPWB010000010">
    <property type="protein sequence ID" value="KAJ1137209.1"/>
    <property type="molecule type" value="Genomic_DNA"/>
</dbReference>
<protein>
    <submittedName>
        <fullName evidence="1">Uncharacterized protein</fullName>
    </submittedName>
</protein>
<dbReference type="Proteomes" id="UP001066276">
    <property type="component" value="Chromosome 6"/>
</dbReference>
<evidence type="ECO:0000313" key="2">
    <source>
        <dbReference type="Proteomes" id="UP001066276"/>
    </source>
</evidence>
<evidence type="ECO:0000313" key="1">
    <source>
        <dbReference type="EMBL" id="KAJ1137209.1"/>
    </source>
</evidence>